<dbReference type="InterPro" id="IPR015919">
    <property type="entry name" value="Cadherin-like_sf"/>
</dbReference>
<evidence type="ECO:0000259" key="9">
    <source>
        <dbReference type="PROSITE" id="PS50268"/>
    </source>
</evidence>
<keyword evidence="5" id="KW-0130">Cell adhesion</keyword>
<dbReference type="SMART" id="SM00112">
    <property type="entry name" value="CA"/>
    <property type="match status" value="1"/>
</dbReference>
<sequence length="209" mass="23476">MGKVRFKEPVWEPRIHAGAPPHVLVTQLEAWEDSARDSPPTYSIYSGADHQFFAVNSTSGELRTKEPITRPVNSTYFVIVIAYCNGQSEIQQLRISVTEFNRNLPRFLQDIYRIEVPISLGVGEALTQLEATDGDPQPYNRELRYFLEPVVSGEPDVLSVDVVTGRVSLARRFAAGHPRIQRWNAIVRDGGSPLRKGVAFLELIVKMIS</sequence>
<evidence type="ECO:0000256" key="4">
    <source>
        <dbReference type="ARBA" id="ARBA00022837"/>
    </source>
</evidence>
<dbReference type="CDD" id="cd11304">
    <property type="entry name" value="Cadherin_repeat"/>
    <property type="match status" value="2"/>
</dbReference>
<keyword evidence="3" id="KW-0677">Repeat</keyword>
<dbReference type="InterPro" id="IPR002126">
    <property type="entry name" value="Cadherin-like_dom"/>
</dbReference>
<evidence type="ECO:0000256" key="3">
    <source>
        <dbReference type="ARBA" id="ARBA00022737"/>
    </source>
</evidence>
<dbReference type="Proteomes" id="UP000677054">
    <property type="component" value="Unassembled WGS sequence"/>
</dbReference>
<evidence type="ECO:0000256" key="2">
    <source>
        <dbReference type="ARBA" id="ARBA00022692"/>
    </source>
</evidence>
<comment type="subcellular location">
    <subcellularLocation>
        <location evidence="1">Membrane</location>
    </subcellularLocation>
</comment>
<dbReference type="PROSITE" id="PS50268">
    <property type="entry name" value="CADHERIN_2"/>
    <property type="match status" value="1"/>
</dbReference>
<evidence type="ECO:0000313" key="11">
    <source>
        <dbReference type="Proteomes" id="UP000677054"/>
    </source>
</evidence>
<dbReference type="PANTHER" id="PTHR24025:SF31">
    <property type="entry name" value="NEURAL-CADHERIN"/>
    <property type="match status" value="1"/>
</dbReference>
<dbReference type="AlphaFoldDB" id="A0A7R9FSW1"/>
<keyword evidence="4 8" id="KW-0106">Calcium</keyword>
<dbReference type="GO" id="GO:0005509">
    <property type="term" value="F:calcium ion binding"/>
    <property type="evidence" value="ECO:0007669"/>
    <property type="project" value="UniProtKB-UniRule"/>
</dbReference>
<evidence type="ECO:0000256" key="6">
    <source>
        <dbReference type="ARBA" id="ARBA00022989"/>
    </source>
</evidence>
<dbReference type="PRINTS" id="PR00205">
    <property type="entry name" value="CADHERIN"/>
</dbReference>
<dbReference type="PANTHER" id="PTHR24025">
    <property type="entry name" value="DESMOGLEIN FAMILY MEMBER"/>
    <property type="match status" value="1"/>
</dbReference>
<name>A0A7R9FSW1_9CRUS</name>
<evidence type="ECO:0000313" key="10">
    <source>
        <dbReference type="EMBL" id="CAD7253959.1"/>
    </source>
</evidence>
<evidence type="ECO:0000256" key="8">
    <source>
        <dbReference type="PROSITE-ProRule" id="PRU00043"/>
    </source>
</evidence>
<gene>
    <name evidence="10" type="ORF">DSTB1V02_LOCUS13705</name>
</gene>
<accession>A0A7R9FSW1</accession>
<dbReference type="EMBL" id="LR906757">
    <property type="protein sequence ID" value="CAD7253959.1"/>
    <property type="molecule type" value="Genomic_DNA"/>
</dbReference>
<dbReference type="InterPro" id="IPR050971">
    <property type="entry name" value="Cadherin-domain_protein"/>
</dbReference>
<proteinExistence type="predicted"/>
<evidence type="ECO:0000256" key="7">
    <source>
        <dbReference type="ARBA" id="ARBA00023136"/>
    </source>
</evidence>
<organism evidence="10">
    <name type="scientific">Darwinula stevensoni</name>
    <dbReference type="NCBI Taxonomy" id="69355"/>
    <lineage>
        <taxon>Eukaryota</taxon>
        <taxon>Metazoa</taxon>
        <taxon>Ecdysozoa</taxon>
        <taxon>Arthropoda</taxon>
        <taxon>Crustacea</taxon>
        <taxon>Oligostraca</taxon>
        <taxon>Ostracoda</taxon>
        <taxon>Podocopa</taxon>
        <taxon>Podocopida</taxon>
        <taxon>Darwinulocopina</taxon>
        <taxon>Darwinuloidea</taxon>
        <taxon>Darwinulidae</taxon>
        <taxon>Darwinula</taxon>
    </lineage>
</organism>
<keyword evidence="6" id="KW-1133">Transmembrane helix</keyword>
<feature type="non-terminal residue" evidence="10">
    <location>
        <position position="209"/>
    </location>
</feature>
<dbReference type="GO" id="GO:0016020">
    <property type="term" value="C:membrane"/>
    <property type="evidence" value="ECO:0007669"/>
    <property type="project" value="UniProtKB-SubCell"/>
</dbReference>
<evidence type="ECO:0000256" key="1">
    <source>
        <dbReference type="ARBA" id="ARBA00004370"/>
    </source>
</evidence>
<evidence type="ECO:0000256" key="5">
    <source>
        <dbReference type="ARBA" id="ARBA00022889"/>
    </source>
</evidence>
<protein>
    <recommendedName>
        <fullName evidence="9">Cadherin domain-containing protein</fullName>
    </recommendedName>
</protein>
<keyword evidence="7" id="KW-0472">Membrane</keyword>
<dbReference type="EMBL" id="CAJPEV010007240">
    <property type="protein sequence ID" value="CAG0904655.1"/>
    <property type="molecule type" value="Genomic_DNA"/>
</dbReference>
<dbReference type="OrthoDB" id="283575at2759"/>
<feature type="domain" description="Cadherin" evidence="9">
    <location>
        <begin position="33"/>
        <end position="107"/>
    </location>
</feature>
<dbReference type="Gene3D" id="2.60.40.60">
    <property type="entry name" value="Cadherins"/>
    <property type="match status" value="2"/>
</dbReference>
<keyword evidence="2" id="KW-0812">Transmembrane</keyword>
<keyword evidence="11" id="KW-1185">Reference proteome</keyword>
<dbReference type="GO" id="GO:0005911">
    <property type="term" value="C:cell-cell junction"/>
    <property type="evidence" value="ECO:0007669"/>
    <property type="project" value="TreeGrafter"/>
</dbReference>
<dbReference type="GO" id="GO:0007156">
    <property type="term" value="P:homophilic cell adhesion via plasma membrane adhesion molecules"/>
    <property type="evidence" value="ECO:0007669"/>
    <property type="project" value="InterPro"/>
</dbReference>
<dbReference type="SUPFAM" id="SSF49313">
    <property type="entry name" value="Cadherin-like"/>
    <property type="match status" value="2"/>
</dbReference>
<reference evidence="10" key="1">
    <citation type="submission" date="2020-11" db="EMBL/GenBank/DDBJ databases">
        <authorList>
            <person name="Tran Van P."/>
        </authorList>
    </citation>
    <scope>NUCLEOTIDE SEQUENCE</scope>
</reference>